<evidence type="ECO:0000256" key="2">
    <source>
        <dbReference type="ARBA" id="ARBA00023002"/>
    </source>
</evidence>
<dbReference type="GO" id="GO:0005975">
    <property type="term" value="P:carbohydrate metabolic process"/>
    <property type="evidence" value="ECO:0007669"/>
    <property type="project" value="InterPro"/>
</dbReference>
<dbReference type="InterPro" id="IPR036291">
    <property type="entry name" value="NAD(P)-bd_dom_sf"/>
</dbReference>
<dbReference type="PIRSF" id="PIRSF000114">
    <property type="entry name" value="Glycerol-3-P_dh"/>
    <property type="match status" value="1"/>
</dbReference>
<protein>
    <recommendedName>
        <fullName evidence="6">Glycerol-3-phosphate dehydrogenase (NAD(P)(+))</fullName>
    </recommendedName>
</protein>
<feature type="non-terminal residue" evidence="5">
    <location>
        <position position="309"/>
    </location>
</feature>
<evidence type="ECO:0008006" key="6">
    <source>
        <dbReference type="Google" id="ProtNLM"/>
    </source>
</evidence>
<keyword evidence="2" id="KW-0560">Oxidoreductase</keyword>
<evidence type="ECO:0000259" key="4">
    <source>
        <dbReference type="Pfam" id="PF07479"/>
    </source>
</evidence>
<dbReference type="GO" id="GO:0046168">
    <property type="term" value="P:glycerol-3-phosphate catabolic process"/>
    <property type="evidence" value="ECO:0007669"/>
    <property type="project" value="InterPro"/>
</dbReference>
<dbReference type="GO" id="GO:0047952">
    <property type="term" value="F:glycerol-3-phosphate dehydrogenase [NAD(P)+] activity"/>
    <property type="evidence" value="ECO:0007669"/>
    <property type="project" value="TreeGrafter"/>
</dbReference>
<dbReference type="InterPro" id="IPR006168">
    <property type="entry name" value="G3P_DH_NAD-dep"/>
</dbReference>
<proteinExistence type="inferred from homology"/>
<dbReference type="InterPro" id="IPR013328">
    <property type="entry name" value="6PGD_dom2"/>
</dbReference>
<dbReference type="EMBL" id="UINC01115177">
    <property type="protein sequence ID" value="SVC86011.1"/>
    <property type="molecule type" value="Genomic_DNA"/>
</dbReference>
<dbReference type="AlphaFoldDB" id="A0A382QNV1"/>
<name>A0A382QNV1_9ZZZZ</name>
<dbReference type="SUPFAM" id="SSF51735">
    <property type="entry name" value="NAD(P)-binding Rossmann-fold domains"/>
    <property type="match status" value="1"/>
</dbReference>
<sequence>MAKITILGAGAMGSAFSVPCVDNNHETIIIGTHLDNQFIDTINKNNNFHPSLKLNLSKKTKFIRYNELSNEKSNLPDLIVIATNSKGIDWSVEQLKKFFIKKKLPPILMLTKGLNVYHNEYELLIDKLRRLLSKEGLTNIDISVVGGPCLANNLANKVHTNVIIANKNLKTVKWLQELLSTNYYHVSISNDVIGVEVCAAIKNIFSMIIGTAKGLNKKENGKKQKETNYLNTEAVLIPQCIHEMELFVSFLKGKKETVKGLAGIGDLYVSTAGGRNSLMGSYLGEGLLYSEVKKLKMKDITVEGAELAF</sequence>
<reference evidence="5" key="1">
    <citation type="submission" date="2018-05" db="EMBL/GenBank/DDBJ databases">
        <authorList>
            <person name="Lanie J.A."/>
            <person name="Ng W.-L."/>
            <person name="Kazmierczak K.M."/>
            <person name="Andrzejewski T.M."/>
            <person name="Davidsen T.M."/>
            <person name="Wayne K.J."/>
            <person name="Tettelin H."/>
            <person name="Glass J.I."/>
            <person name="Rusch D."/>
            <person name="Podicherti R."/>
            <person name="Tsui H.-C.T."/>
            <person name="Winkler M.E."/>
        </authorList>
    </citation>
    <scope>NUCLEOTIDE SEQUENCE</scope>
</reference>
<dbReference type="GO" id="GO:0005829">
    <property type="term" value="C:cytosol"/>
    <property type="evidence" value="ECO:0007669"/>
    <property type="project" value="TreeGrafter"/>
</dbReference>
<dbReference type="PANTHER" id="PTHR11728:SF1">
    <property type="entry name" value="GLYCEROL-3-PHOSPHATE DEHYDROGENASE [NAD(+)] 2, CHLOROPLASTIC"/>
    <property type="match status" value="1"/>
</dbReference>
<dbReference type="PANTHER" id="PTHR11728">
    <property type="entry name" value="GLYCEROL-3-PHOSPHATE DEHYDROGENASE"/>
    <property type="match status" value="1"/>
</dbReference>
<dbReference type="SUPFAM" id="SSF48179">
    <property type="entry name" value="6-phosphogluconate dehydrogenase C-terminal domain-like"/>
    <property type="match status" value="1"/>
</dbReference>
<feature type="domain" description="Glycerol-3-phosphate dehydrogenase NAD-dependent N-terminal" evidence="3">
    <location>
        <begin position="3"/>
        <end position="170"/>
    </location>
</feature>
<dbReference type="GO" id="GO:0051287">
    <property type="term" value="F:NAD binding"/>
    <property type="evidence" value="ECO:0007669"/>
    <property type="project" value="InterPro"/>
</dbReference>
<dbReference type="Gene3D" id="1.10.1040.10">
    <property type="entry name" value="N-(1-d-carboxylethyl)-l-norvaline Dehydrogenase, domain 2"/>
    <property type="match status" value="1"/>
</dbReference>
<comment type="similarity">
    <text evidence="1">Belongs to the NAD-dependent glycerol-3-phosphate dehydrogenase family.</text>
</comment>
<evidence type="ECO:0000256" key="1">
    <source>
        <dbReference type="ARBA" id="ARBA00011009"/>
    </source>
</evidence>
<dbReference type="PRINTS" id="PR00077">
    <property type="entry name" value="GPDHDRGNASE"/>
</dbReference>
<evidence type="ECO:0000313" key="5">
    <source>
        <dbReference type="EMBL" id="SVC86011.1"/>
    </source>
</evidence>
<dbReference type="InterPro" id="IPR011128">
    <property type="entry name" value="G3P_DH_NAD-dep_N"/>
</dbReference>
<dbReference type="Pfam" id="PF01210">
    <property type="entry name" value="NAD_Gly3P_dh_N"/>
    <property type="match status" value="1"/>
</dbReference>
<dbReference type="Gene3D" id="3.40.50.720">
    <property type="entry name" value="NAD(P)-binding Rossmann-like Domain"/>
    <property type="match status" value="1"/>
</dbReference>
<dbReference type="InterPro" id="IPR006109">
    <property type="entry name" value="G3P_DH_NAD-dep_C"/>
</dbReference>
<dbReference type="Pfam" id="PF07479">
    <property type="entry name" value="NAD_Gly3P_dh_C"/>
    <property type="match status" value="1"/>
</dbReference>
<organism evidence="5">
    <name type="scientific">marine metagenome</name>
    <dbReference type="NCBI Taxonomy" id="408172"/>
    <lineage>
        <taxon>unclassified sequences</taxon>
        <taxon>metagenomes</taxon>
        <taxon>ecological metagenomes</taxon>
    </lineage>
</organism>
<gene>
    <name evidence="5" type="ORF">METZ01_LOCUS338865</name>
</gene>
<evidence type="ECO:0000259" key="3">
    <source>
        <dbReference type="Pfam" id="PF01210"/>
    </source>
</evidence>
<feature type="domain" description="Glycerol-3-phosphate dehydrogenase NAD-dependent C-terminal" evidence="4">
    <location>
        <begin position="191"/>
        <end position="306"/>
    </location>
</feature>
<accession>A0A382QNV1</accession>
<dbReference type="InterPro" id="IPR008927">
    <property type="entry name" value="6-PGluconate_DH-like_C_sf"/>
</dbReference>